<keyword evidence="2" id="KW-1185">Reference proteome</keyword>
<comment type="caution">
    <text evidence="1">The sequence shown here is derived from an EMBL/GenBank/DDBJ whole genome shotgun (WGS) entry which is preliminary data.</text>
</comment>
<gene>
    <name evidence="1" type="ORF">Q8A70_03275</name>
</gene>
<proteinExistence type="predicted"/>
<reference evidence="2" key="1">
    <citation type="submission" date="2023-08" db="EMBL/GenBank/DDBJ databases">
        <title>Rhodospirillaceae gen. nov., a novel taxon isolated from the Yangtze River Yuezi River estuary sludge.</title>
        <authorList>
            <person name="Ruan L."/>
        </authorList>
    </citation>
    <scope>NUCLEOTIDE SEQUENCE [LARGE SCALE GENOMIC DNA]</scope>
    <source>
        <strain evidence="2">R-7</strain>
    </source>
</reference>
<accession>A0ABU0YG16</accession>
<dbReference type="Proteomes" id="UP001230156">
    <property type="component" value="Unassembled WGS sequence"/>
</dbReference>
<sequence length="129" mass="14979">MRVKSWWKLLIITPLTALLLIALRIGILVVYSFKDALSAQRDFCKELDRALACRDSKESCLVIYHQTVTEKLARAKTTMEFHDSLYTLENLDSMYQAGRDLLASDLRETDLRDFEKQRHDLVYACSSYP</sequence>
<evidence type="ECO:0000313" key="1">
    <source>
        <dbReference type="EMBL" id="MDQ7246666.1"/>
    </source>
</evidence>
<protein>
    <submittedName>
        <fullName evidence="1">Uncharacterized protein</fullName>
    </submittedName>
</protein>
<dbReference type="EMBL" id="JAUYVI010000001">
    <property type="protein sequence ID" value="MDQ7246666.1"/>
    <property type="molecule type" value="Genomic_DNA"/>
</dbReference>
<organism evidence="1 2">
    <name type="scientific">Dongia sedimenti</name>
    <dbReference type="NCBI Taxonomy" id="3064282"/>
    <lineage>
        <taxon>Bacteria</taxon>
        <taxon>Pseudomonadati</taxon>
        <taxon>Pseudomonadota</taxon>
        <taxon>Alphaproteobacteria</taxon>
        <taxon>Rhodospirillales</taxon>
        <taxon>Dongiaceae</taxon>
        <taxon>Dongia</taxon>
    </lineage>
</organism>
<name>A0ABU0YG16_9PROT</name>
<dbReference type="RefSeq" id="WP_379954056.1">
    <property type="nucleotide sequence ID" value="NZ_JAUYVI010000001.1"/>
</dbReference>
<evidence type="ECO:0000313" key="2">
    <source>
        <dbReference type="Proteomes" id="UP001230156"/>
    </source>
</evidence>